<feature type="compositionally biased region" description="Basic and acidic residues" evidence="1">
    <location>
        <begin position="76"/>
        <end position="85"/>
    </location>
</feature>
<evidence type="ECO:0000313" key="2">
    <source>
        <dbReference type="EMBL" id="KAK2723480.1"/>
    </source>
</evidence>
<accession>A0AA88LIX4</accession>
<dbReference type="AlphaFoldDB" id="A0AA88LIX4"/>
<name>A0AA88LIX4_ARTSF</name>
<organism evidence="2 3">
    <name type="scientific">Artemia franciscana</name>
    <name type="common">Brine shrimp</name>
    <name type="synonym">Artemia sanfranciscana</name>
    <dbReference type="NCBI Taxonomy" id="6661"/>
    <lineage>
        <taxon>Eukaryota</taxon>
        <taxon>Metazoa</taxon>
        <taxon>Ecdysozoa</taxon>
        <taxon>Arthropoda</taxon>
        <taxon>Crustacea</taxon>
        <taxon>Branchiopoda</taxon>
        <taxon>Anostraca</taxon>
        <taxon>Artemiidae</taxon>
        <taxon>Artemia</taxon>
    </lineage>
</organism>
<evidence type="ECO:0000313" key="3">
    <source>
        <dbReference type="Proteomes" id="UP001187531"/>
    </source>
</evidence>
<dbReference type="EMBL" id="JAVRJZ010000004">
    <property type="protein sequence ID" value="KAK2723480.1"/>
    <property type="molecule type" value="Genomic_DNA"/>
</dbReference>
<dbReference type="Proteomes" id="UP001187531">
    <property type="component" value="Unassembled WGS sequence"/>
</dbReference>
<feature type="region of interest" description="Disordered" evidence="1">
    <location>
        <begin position="1"/>
        <end position="30"/>
    </location>
</feature>
<sequence>MRADSSSSVSSSGLDDSLVSGHRSKRASYDHSGMEYRYTVTFGGKSVKIVGKDFEMVQQSKLVLDEYYRMVYAGVDESRSPSPDDEHTDDELGMTSHSRPASNANTVSNPPVVQPKAQPVTQVQELVKYPQPVNYNKSEVALLSPVRIVPKRNRRVYTRQFLLLCAESILSKRKPVDFERFSSEHPDIIKTVHLHAR</sequence>
<gene>
    <name evidence="2" type="ORF">QYM36_001969</name>
</gene>
<proteinExistence type="predicted"/>
<feature type="compositionally biased region" description="Polar residues" evidence="1">
    <location>
        <begin position="95"/>
        <end position="111"/>
    </location>
</feature>
<comment type="caution">
    <text evidence="2">The sequence shown here is derived from an EMBL/GenBank/DDBJ whole genome shotgun (WGS) entry which is preliminary data.</text>
</comment>
<keyword evidence="3" id="KW-1185">Reference proteome</keyword>
<reference evidence="2" key="1">
    <citation type="submission" date="2023-07" db="EMBL/GenBank/DDBJ databases">
        <title>Chromosome-level genome assembly of Artemia franciscana.</title>
        <authorList>
            <person name="Jo E."/>
        </authorList>
    </citation>
    <scope>NUCLEOTIDE SEQUENCE</scope>
    <source>
        <tissue evidence="2">Whole body</tissue>
    </source>
</reference>
<feature type="region of interest" description="Disordered" evidence="1">
    <location>
        <begin position="76"/>
        <end position="114"/>
    </location>
</feature>
<protein>
    <submittedName>
        <fullName evidence="2">Uncharacterized protein</fullName>
    </submittedName>
</protein>
<feature type="compositionally biased region" description="Low complexity" evidence="1">
    <location>
        <begin position="1"/>
        <end position="21"/>
    </location>
</feature>
<evidence type="ECO:0000256" key="1">
    <source>
        <dbReference type="SAM" id="MobiDB-lite"/>
    </source>
</evidence>